<reference evidence="5 6" key="1">
    <citation type="submission" date="2024-04" db="EMBL/GenBank/DDBJ databases">
        <title>Phyllosticta paracitricarpa is synonymous to the EU quarantine fungus P. citricarpa based on phylogenomic analyses.</title>
        <authorList>
            <consortium name="Lawrence Berkeley National Laboratory"/>
            <person name="Van Ingen-Buijs V.A."/>
            <person name="Van Westerhoven A.C."/>
            <person name="Haridas S."/>
            <person name="Skiadas P."/>
            <person name="Martin F."/>
            <person name="Groenewald J.Z."/>
            <person name="Crous P.W."/>
            <person name="Seidl M.F."/>
        </authorList>
    </citation>
    <scope>NUCLEOTIDE SEQUENCE [LARGE SCALE GENOMIC DNA]</scope>
    <source>
        <strain evidence="5 6">CBS 123374</strain>
    </source>
</reference>
<feature type="transmembrane region" description="Helical" evidence="3">
    <location>
        <begin position="60"/>
        <end position="79"/>
    </location>
</feature>
<comment type="similarity">
    <text evidence="2">Belongs to the PIGH family.</text>
</comment>
<dbReference type="EMBL" id="JBBWRZ010000006">
    <property type="protein sequence ID" value="KAK8233311.1"/>
    <property type="molecule type" value="Genomic_DNA"/>
</dbReference>
<gene>
    <name evidence="5" type="ORF">HDK90DRAFT_466368</name>
</gene>
<dbReference type="Proteomes" id="UP001492380">
    <property type="component" value="Unassembled WGS sequence"/>
</dbReference>
<organism evidence="5 6">
    <name type="scientific">Phyllosticta capitalensis</name>
    <dbReference type="NCBI Taxonomy" id="121624"/>
    <lineage>
        <taxon>Eukaryota</taxon>
        <taxon>Fungi</taxon>
        <taxon>Dikarya</taxon>
        <taxon>Ascomycota</taxon>
        <taxon>Pezizomycotina</taxon>
        <taxon>Dothideomycetes</taxon>
        <taxon>Dothideomycetes incertae sedis</taxon>
        <taxon>Botryosphaeriales</taxon>
        <taxon>Phyllostictaceae</taxon>
        <taxon>Phyllosticta</taxon>
    </lineage>
</organism>
<keyword evidence="3" id="KW-1133">Transmembrane helix</keyword>
<keyword evidence="6" id="KW-1185">Reference proteome</keyword>
<accession>A0ABR1YLB6</accession>
<feature type="domain" description="Phosphatidylinositol N-acetylglucosaminyltransferase subunit H conserved" evidence="4">
    <location>
        <begin position="138"/>
        <end position="203"/>
    </location>
</feature>
<keyword evidence="5" id="KW-0808">Transferase</keyword>
<dbReference type="InterPro" id="IPR044215">
    <property type="entry name" value="PIG-H"/>
</dbReference>
<dbReference type="PANTHER" id="PTHR15231">
    <property type="entry name" value="PHOSPHATIDYLINOSITOL N-ACETYLGLUCOSAMINYLTRANSFERASE SUBUNIT H"/>
    <property type="match status" value="1"/>
</dbReference>
<evidence type="ECO:0000313" key="5">
    <source>
        <dbReference type="EMBL" id="KAK8233311.1"/>
    </source>
</evidence>
<dbReference type="PANTHER" id="PTHR15231:SF1">
    <property type="entry name" value="PHOSPHATIDYLINOSITOL N-ACETYLGLUCOSAMINYLTRANSFERASE SUBUNIT H"/>
    <property type="match status" value="1"/>
</dbReference>
<proteinExistence type="inferred from homology"/>
<comment type="caution">
    <text evidence="5">The sequence shown here is derived from an EMBL/GenBank/DDBJ whole genome shotgun (WGS) entry which is preliminary data.</text>
</comment>
<dbReference type="Pfam" id="PF10181">
    <property type="entry name" value="PIG-H"/>
    <property type="match status" value="1"/>
</dbReference>
<evidence type="ECO:0000256" key="2">
    <source>
        <dbReference type="ARBA" id="ARBA00009610"/>
    </source>
</evidence>
<evidence type="ECO:0000313" key="6">
    <source>
        <dbReference type="Proteomes" id="UP001492380"/>
    </source>
</evidence>
<name>A0ABR1YLB6_9PEZI</name>
<evidence type="ECO:0000256" key="3">
    <source>
        <dbReference type="SAM" id="Phobius"/>
    </source>
</evidence>
<comment type="pathway">
    <text evidence="1">Glycolipid biosynthesis; glycosylphosphatidylinositol-anchor biosynthesis.</text>
</comment>
<evidence type="ECO:0000256" key="1">
    <source>
        <dbReference type="ARBA" id="ARBA00004687"/>
    </source>
</evidence>
<dbReference type="InterPro" id="IPR019328">
    <property type="entry name" value="PIGH-H_dom"/>
</dbReference>
<protein>
    <submittedName>
        <fullName evidence="5">Phosphatidylinositol N-acetylglucosaminyltransferase</fullName>
    </submittedName>
</protein>
<keyword evidence="3" id="KW-0812">Transmembrane</keyword>
<sequence>MDHPTDMLGILYSPVLRLMRLFTRTTPPALHVARPTSTTVAFTVMTRPPAITLSQKLQLYFWYLLRTCLGVFILSLLWAKGRMCYPLPLEDGLEQLLWESRVGWGLRSAVKAVDVRLLVAFGVLGLWAVVRRGYTEESLLVLSGLGIQTSSSSPTYLSTATTRFIPTASIQDIFIHEAFKGFEVKFYLTFVVEGEEDAVVVFPKLLPSRVILEEVWRGAKACLYEPKS</sequence>
<dbReference type="GO" id="GO:0016757">
    <property type="term" value="F:glycosyltransferase activity"/>
    <property type="evidence" value="ECO:0007669"/>
    <property type="project" value="UniProtKB-KW"/>
</dbReference>
<keyword evidence="5" id="KW-0328">Glycosyltransferase</keyword>
<evidence type="ECO:0000259" key="4">
    <source>
        <dbReference type="Pfam" id="PF10181"/>
    </source>
</evidence>
<keyword evidence="3" id="KW-0472">Membrane</keyword>